<feature type="domain" description="Guanylate cyclase" evidence="5">
    <location>
        <begin position="360"/>
        <end position="492"/>
    </location>
</feature>
<dbReference type="SUPFAM" id="SSF81343">
    <property type="entry name" value="Fumarate reductase respiratory complex transmembrane subunits"/>
    <property type="match status" value="1"/>
</dbReference>
<evidence type="ECO:0000313" key="7">
    <source>
        <dbReference type="EMBL" id="PZQ77226.1"/>
    </source>
</evidence>
<evidence type="ECO:0000256" key="2">
    <source>
        <dbReference type="ARBA" id="ARBA00022475"/>
    </source>
</evidence>
<dbReference type="GO" id="GO:0005886">
    <property type="term" value="C:plasma membrane"/>
    <property type="evidence" value="ECO:0007669"/>
    <property type="project" value="UniProtKB-SubCell"/>
</dbReference>
<name>A0A2W5QJM6_VARPD</name>
<sequence>MIAGPRPRPSAWPSRRDLRWGSGLVMMAYVGLHLLNHAMGLVSLAAAEAVLAVARAVWHSLPGTVLLYGAASVHIGMAVAALWERRTLRMPWIEAVRLVLGLSLPLLLASHLTAMRWAHEAYGIDGSYLRVVGGLWDTPGAVFQLSMMTAAWTHGCLGLHLALRSRAPWRRAAPALFALALLLPLSAAAGFMAMGREIARVAAPAAPPHGYWEALDVAAERARWAYAAALAALLLARTARGLAGRLTGTPMLTFRYPGRAVPVPRGWSVLEASRAHRIAHLSVCGGRARCSTCRVRVRAAPGALPAPSAEEARTLARVHAPADVRLACQLRPHADIDVLPLFAPPSTLPPRRFGTEREVAVLFVDLRRWSGLAERQWPFDLVYVLDRYFSLVGEAVRASGGVPNQFIGDSVMAIFGLESGLPAACRAAIDAALRIDAELSAWGDGFASEFGQQLDFGMGLHAGRAAVGEVGYLDTTTLTAVGEVVNTASRLQDHSKVAGARLVLSEFAATQAGLDLEGQPRVDLAIRGRTRPLKVCTLGADALAGLRPAPAA</sequence>
<feature type="transmembrane region" description="Helical" evidence="4">
    <location>
        <begin position="65"/>
        <end position="83"/>
    </location>
</feature>
<keyword evidence="3 4" id="KW-0472">Membrane</keyword>
<evidence type="ECO:0000313" key="8">
    <source>
        <dbReference type="Proteomes" id="UP000249135"/>
    </source>
</evidence>
<dbReference type="Gene3D" id="3.30.70.1230">
    <property type="entry name" value="Nucleotide cyclase"/>
    <property type="match status" value="1"/>
</dbReference>
<dbReference type="InterPro" id="IPR001054">
    <property type="entry name" value="A/G_cyclase"/>
</dbReference>
<dbReference type="SUPFAM" id="SSF55073">
    <property type="entry name" value="Nucleotide cyclase"/>
    <property type="match status" value="1"/>
</dbReference>
<dbReference type="Pfam" id="PF00111">
    <property type="entry name" value="Fer2"/>
    <property type="match status" value="1"/>
</dbReference>
<comment type="subcellular location">
    <subcellularLocation>
        <location evidence="1">Cell membrane</location>
        <topology evidence="1">Multi-pass membrane protein</topology>
    </subcellularLocation>
</comment>
<dbReference type="EMBL" id="QFPP01000027">
    <property type="protein sequence ID" value="PZQ77226.1"/>
    <property type="molecule type" value="Genomic_DNA"/>
</dbReference>
<dbReference type="PANTHER" id="PTHR43081">
    <property type="entry name" value="ADENYLATE CYCLASE, TERMINAL-DIFFERENTIATION SPECIFIC-RELATED"/>
    <property type="match status" value="1"/>
</dbReference>
<feature type="transmembrane region" description="Helical" evidence="4">
    <location>
        <begin position="138"/>
        <end position="163"/>
    </location>
</feature>
<gene>
    <name evidence="7" type="ORF">DI563_04495</name>
</gene>
<evidence type="ECO:0000259" key="6">
    <source>
        <dbReference type="PROSITE" id="PS51085"/>
    </source>
</evidence>
<keyword evidence="4" id="KW-0812">Transmembrane</keyword>
<feature type="domain" description="2Fe-2S ferredoxin-type" evidence="6">
    <location>
        <begin position="250"/>
        <end position="344"/>
    </location>
</feature>
<evidence type="ECO:0000256" key="4">
    <source>
        <dbReference type="SAM" id="Phobius"/>
    </source>
</evidence>
<accession>A0A2W5QJM6</accession>
<reference evidence="7 8" key="1">
    <citation type="submission" date="2017-08" db="EMBL/GenBank/DDBJ databases">
        <title>Infants hospitalized years apart are colonized by the same room-sourced microbial strains.</title>
        <authorList>
            <person name="Brooks B."/>
            <person name="Olm M.R."/>
            <person name="Firek B.A."/>
            <person name="Baker R."/>
            <person name="Thomas B.C."/>
            <person name="Morowitz M.J."/>
            <person name="Banfield J.F."/>
        </authorList>
    </citation>
    <scope>NUCLEOTIDE SEQUENCE [LARGE SCALE GENOMIC DNA]</scope>
    <source>
        <strain evidence="7">S2_005_003_R2_41</strain>
    </source>
</reference>
<dbReference type="InterPro" id="IPR034804">
    <property type="entry name" value="SQR/QFR_C/D"/>
</dbReference>
<dbReference type="InterPro" id="IPR036010">
    <property type="entry name" value="2Fe-2S_ferredoxin-like_sf"/>
</dbReference>
<dbReference type="Pfam" id="PF00211">
    <property type="entry name" value="Guanylate_cyc"/>
    <property type="match status" value="1"/>
</dbReference>
<dbReference type="InterPro" id="IPR001041">
    <property type="entry name" value="2Fe-2S_ferredoxin-type"/>
</dbReference>
<dbReference type="Proteomes" id="UP000249135">
    <property type="component" value="Unassembled WGS sequence"/>
</dbReference>
<comment type="caution">
    <text evidence="7">The sequence shown here is derived from an EMBL/GenBank/DDBJ whole genome shotgun (WGS) entry which is preliminary data.</text>
</comment>
<dbReference type="Gene3D" id="3.10.20.30">
    <property type="match status" value="1"/>
</dbReference>
<organism evidence="7 8">
    <name type="scientific">Variovorax paradoxus</name>
    <dbReference type="NCBI Taxonomy" id="34073"/>
    <lineage>
        <taxon>Bacteria</taxon>
        <taxon>Pseudomonadati</taxon>
        <taxon>Pseudomonadota</taxon>
        <taxon>Betaproteobacteria</taxon>
        <taxon>Burkholderiales</taxon>
        <taxon>Comamonadaceae</taxon>
        <taxon>Variovorax</taxon>
    </lineage>
</organism>
<evidence type="ECO:0000256" key="1">
    <source>
        <dbReference type="ARBA" id="ARBA00004651"/>
    </source>
</evidence>
<evidence type="ECO:0000256" key="3">
    <source>
        <dbReference type="ARBA" id="ARBA00023136"/>
    </source>
</evidence>
<dbReference type="GO" id="GO:0004016">
    <property type="term" value="F:adenylate cyclase activity"/>
    <property type="evidence" value="ECO:0007669"/>
    <property type="project" value="UniProtKB-ARBA"/>
</dbReference>
<dbReference type="AlphaFoldDB" id="A0A2W5QJM6"/>
<dbReference type="CDD" id="cd00207">
    <property type="entry name" value="fer2"/>
    <property type="match status" value="1"/>
</dbReference>
<feature type="transmembrane region" description="Helical" evidence="4">
    <location>
        <begin position="20"/>
        <end position="45"/>
    </location>
</feature>
<dbReference type="PROSITE" id="PS51085">
    <property type="entry name" value="2FE2S_FER_2"/>
    <property type="match status" value="1"/>
</dbReference>
<dbReference type="GO" id="GO:0051536">
    <property type="term" value="F:iron-sulfur cluster binding"/>
    <property type="evidence" value="ECO:0007669"/>
    <property type="project" value="InterPro"/>
</dbReference>
<evidence type="ECO:0000259" key="5">
    <source>
        <dbReference type="PROSITE" id="PS50125"/>
    </source>
</evidence>
<dbReference type="SMART" id="SM00044">
    <property type="entry name" value="CYCc"/>
    <property type="match status" value="1"/>
</dbReference>
<dbReference type="InterPro" id="IPR050697">
    <property type="entry name" value="Adenylyl/Guanylyl_Cyclase_3/4"/>
</dbReference>
<dbReference type="CDD" id="cd07302">
    <property type="entry name" value="CHD"/>
    <property type="match status" value="1"/>
</dbReference>
<dbReference type="PANTHER" id="PTHR43081:SF17">
    <property type="entry name" value="BLL5647 PROTEIN"/>
    <property type="match status" value="1"/>
</dbReference>
<dbReference type="GO" id="GO:0035556">
    <property type="term" value="P:intracellular signal transduction"/>
    <property type="evidence" value="ECO:0007669"/>
    <property type="project" value="InterPro"/>
</dbReference>
<feature type="transmembrane region" description="Helical" evidence="4">
    <location>
        <begin position="95"/>
        <end position="118"/>
    </location>
</feature>
<dbReference type="GO" id="GO:0006171">
    <property type="term" value="P:cAMP biosynthetic process"/>
    <property type="evidence" value="ECO:0007669"/>
    <property type="project" value="TreeGrafter"/>
</dbReference>
<keyword evidence="2" id="KW-1003">Cell membrane</keyword>
<dbReference type="PROSITE" id="PS50125">
    <property type="entry name" value="GUANYLATE_CYCLASE_2"/>
    <property type="match status" value="1"/>
</dbReference>
<dbReference type="InterPro" id="IPR029787">
    <property type="entry name" value="Nucleotide_cyclase"/>
</dbReference>
<dbReference type="InterPro" id="IPR012675">
    <property type="entry name" value="Beta-grasp_dom_sf"/>
</dbReference>
<protein>
    <submittedName>
        <fullName evidence="7">Adenylate/guanylate cyclase domain-containing protein</fullName>
    </submittedName>
</protein>
<keyword evidence="4" id="KW-1133">Transmembrane helix</keyword>
<dbReference type="SUPFAM" id="SSF54292">
    <property type="entry name" value="2Fe-2S ferredoxin-like"/>
    <property type="match status" value="1"/>
</dbReference>
<feature type="transmembrane region" description="Helical" evidence="4">
    <location>
        <begin position="175"/>
        <end position="194"/>
    </location>
</feature>
<proteinExistence type="predicted"/>